<feature type="non-terminal residue" evidence="1">
    <location>
        <position position="1"/>
    </location>
</feature>
<sequence length="146" mass="16578">NISSFSNRMGTGAGTSPKFENDPLGPYHNLLMMCGFIIGIGVIIYIWMIARKTIKDIEENEERDEHYVLEDGLSNCNENVQEAATKGIRYRYSIFDESDELDACDDYNGDGDKCETEDVKQAMSLNKKQPNQNVNDEEAFTIYQTI</sequence>
<organism evidence="1 2">
    <name type="scientific">Acaulospora colombiana</name>
    <dbReference type="NCBI Taxonomy" id="27376"/>
    <lineage>
        <taxon>Eukaryota</taxon>
        <taxon>Fungi</taxon>
        <taxon>Fungi incertae sedis</taxon>
        <taxon>Mucoromycota</taxon>
        <taxon>Glomeromycotina</taxon>
        <taxon>Glomeromycetes</taxon>
        <taxon>Diversisporales</taxon>
        <taxon>Acaulosporaceae</taxon>
        <taxon>Acaulospora</taxon>
    </lineage>
</organism>
<name>A0ACA9PRB1_9GLOM</name>
<reference evidence="1" key="1">
    <citation type="submission" date="2021-06" db="EMBL/GenBank/DDBJ databases">
        <authorList>
            <person name="Kallberg Y."/>
            <person name="Tangrot J."/>
            <person name="Rosling A."/>
        </authorList>
    </citation>
    <scope>NUCLEOTIDE SEQUENCE</scope>
    <source>
        <strain evidence="1">CL356</strain>
    </source>
</reference>
<keyword evidence="2" id="KW-1185">Reference proteome</keyword>
<proteinExistence type="predicted"/>
<protein>
    <submittedName>
        <fullName evidence="1">5134_t:CDS:1</fullName>
    </submittedName>
</protein>
<accession>A0ACA9PRB1</accession>
<evidence type="ECO:0000313" key="1">
    <source>
        <dbReference type="EMBL" id="CAG8714319.1"/>
    </source>
</evidence>
<comment type="caution">
    <text evidence="1">The sequence shown here is derived from an EMBL/GenBank/DDBJ whole genome shotgun (WGS) entry which is preliminary data.</text>
</comment>
<dbReference type="EMBL" id="CAJVPT010036362">
    <property type="protein sequence ID" value="CAG8714319.1"/>
    <property type="molecule type" value="Genomic_DNA"/>
</dbReference>
<gene>
    <name evidence="1" type="ORF">ACOLOM_LOCUS10833</name>
</gene>
<evidence type="ECO:0000313" key="2">
    <source>
        <dbReference type="Proteomes" id="UP000789525"/>
    </source>
</evidence>
<dbReference type="Proteomes" id="UP000789525">
    <property type="component" value="Unassembled WGS sequence"/>
</dbReference>